<organism evidence="1 2">
    <name type="scientific">Kluyvera ascorbata</name>
    <dbReference type="NCBI Taxonomy" id="51288"/>
    <lineage>
        <taxon>Bacteria</taxon>
        <taxon>Pseudomonadati</taxon>
        <taxon>Pseudomonadota</taxon>
        <taxon>Gammaproteobacteria</taxon>
        <taxon>Enterobacterales</taxon>
        <taxon>Enterobacteriaceae</taxon>
        <taxon>Kluyvera</taxon>
    </lineage>
</organism>
<dbReference type="Proteomes" id="UP001331691">
    <property type="component" value="Unassembled WGS sequence"/>
</dbReference>
<proteinExistence type="predicted"/>
<gene>
    <name evidence="1" type="ORF">V4836_25990</name>
</gene>
<dbReference type="EMBL" id="JAZKKV010000004">
    <property type="protein sequence ID" value="MEE9657508.1"/>
    <property type="molecule type" value="Genomic_DNA"/>
</dbReference>
<evidence type="ECO:0000313" key="2">
    <source>
        <dbReference type="Proteomes" id="UP001331691"/>
    </source>
</evidence>
<protein>
    <submittedName>
        <fullName evidence="1">Uncharacterized protein</fullName>
    </submittedName>
</protein>
<reference evidence="1 2" key="1">
    <citation type="submission" date="2023-10" db="EMBL/GenBank/DDBJ databases">
        <title>Wastewater isolates of ESBL- and carbapenemase-producing Gram-negative bacteria from New Zealand.</title>
        <authorList>
            <person name="Straub C."/>
            <person name="Weaver L."/>
            <person name="Cornelius A."/>
            <person name="Mcgill E."/>
            <person name="Dyet K."/>
            <person name="White L."/>
            <person name="Pattis I."/>
        </authorList>
    </citation>
    <scope>NUCLEOTIDE SEQUENCE [LARGE SCALE GENOMIC DNA]</scope>
    <source>
        <strain evidence="1 2">ESBL09</strain>
    </source>
</reference>
<name>A0AB35XIK7_9ENTR</name>
<dbReference type="AlphaFoldDB" id="A0AB35XIK7"/>
<accession>A0AB35XIK7</accession>
<evidence type="ECO:0000313" key="1">
    <source>
        <dbReference type="EMBL" id="MEE9657508.1"/>
    </source>
</evidence>
<dbReference type="RefSeq" id="WP_057057113.1">
    <property type="nucleotide sequence ID" value="NZ_JAZKKV010000004.1"/>
</dbReference>
<keyword evidence="2" id="KW-1185">Reference proteome</keyword>
<comment type="caution">
    <text evidence="1">The sequence shown here is derived from an EMBL/GenBank/DDBJ whole genome shotgun (WGS) entry which is preliminary data.</text>
</comment>
<sequence>MDDLIASLKALGVGMIIAVPYHLVSDIILRCNGIDIDCGDDAVACFHISIAQMKYTLACTGETNLVTRFL</sequence>